<evidence type="ECO:0000313" key="1">
    <source>
        <dbReference type="EMBL" id="KAF6720169.1"/>
    </source>
</evidence>
<sequence>MTRRTTRGYNHWIYSITPSFYVLEEAKLAFLQYSVAFNTFQLGHTCSLEKRGSFHFKKKRRKTGIFWSQINGNLTLKVKNCCCFCLRLLRFTAHTTASVSTFRRLPAVSHDISAESNSITFSGFCRKKNLNPPRSTKTLTFISMHLRLACVFVNTVRRLSLCCTVLENEKG</sequence>
<dbReference type="EMBL" id="WKFB01000530">
    <property type="protein sequence ID" value="KAF6720169.1"/>
    <property type="molecule type" value="Genomic_DNA"/>
</dbReference>
<protein>
    <submittedName>
        <fullName evidence="1">Uncharacterized protein</fullName>
    </submittedName>
</protein>
<name>A0A834BZ69_ORYME</name>
<evidence type="ECO:0000313" key="2">
    <source>
        <dbReference type="Proteomes" id="UP000646548"/>
    </source>
</evidence>
<dbReference type="Proteomes" id="UP000646548">
    <property type="component" value="Unassembled WGS sequence"/>
</dbReference>
<proteinExistence type="predicted"/>
<dbReference type="AlphaFoldDB" id="A0A834BZ69"/>
<organism evidence="1 2">
    <name type="scientific">Oryzias melastigma</name>
    <name type="common">Marine medaka</name>
    <dbReference type="NCBI Taxonomy" id="30732"/>
    <lineage>
        <taxon>Eukaryota</taxon>
        <taxon>Metazoa</taxon>
        <taxon>Chordata</taxon>
        <taxon>Craniata</taxon>
        <taxon>Vertebrata</taxon>
        <taxon>Euteleostomi</taxon>
        <taxon>Actinopterygii</taxon>
        <taxon>Neopterygii</taxon>
        <taxon>Teleostei</taxon>
        <taxon>Neoteleostei</taxon>
        <taxon>Acanthomorphata</taxon>
        <taxon>Ovalentaria</taxon>
        <taxon>Atherinomorphae</taxon>
        <taxon>Beloniformes</taxon>
        <taxon>Adrianichthyidae</taxon>
        <taxon>Oryziinae</taxon>
        <taxon>Oryzias</taxon>
    </lineage>
</organism>
<reference evidence="1" key="1">
    <citation type="journal article" name="BMC Genomics">
        <title>Long-read sequencing and de novo genome assembly of marine medaka (Oryzias melastigma).</title>
        <authorList>
            <person name="Liang P."/>
            <person name="Saqib H.S.A."/>
            <person name="Ni X."/>
            <person name="Shen Y."/>
        </authorList>
    </citation>
    <scope>NUCLEOTIDE SEQUENCE</scope>
    <source>
        <strain evidence="1">Bigg-433</strain>
    </source>
</reference>
<comment type="caution">
    <text evidence="1">The sequence shown here is derived from an EMBL/GenBank/DDBJ whole genome shotgun (WGS) entry which is preliminary data.</text>
</comment>
<accession>A0A834BZ69</accession>
<gene>
    <name evidence="1" type="ORF">FQA47_023402</name>
</gene>